<dbReference type="GO" id="GO:0000138">
    <property type="term" value="C:Golgi trans cisterna"/>
    <property type="evidence" value="ECO:0007669"/>
    <property type="project" value="TreeGrafter"/>
</dbReference>
<dbReference type="AlphaFoldDB" id="A0A9W8ADY6"/>
<dbReference type="InterPro" id="IPR026705">
    <property type="entry name" value="Hid-1/Ecm30"/>
</dbReference>
<dbReference type="PANTHER" id="PTHR21575:SF12">
    <property type="entry name" value="PROTEIN HID1"/>
    <property type="match status" value="1"/>
</dbReference>
<feature type="region of interest" description="Disordered" evidence="1">
    <location>
        <begin position="644"/>
        <end position="699"/>
    </location>
</feature>
<dbReference type="GO" id="GO:0016020">
    <property type="term" value="C:membrane"/>
    <property type="evidence" value="ECO:0007669"/>
    <property type="project" value="TreeGrafter"/>
</dbReference>
<dbReference type="Pfam" id="PF09742">
    <property type="entry name" value="Dymeclin"/>
    <property type="match status" value="1"/>
</dbReference>
<dbReference type="GO" id="GO:0005797">
    <property type="term" value="C:Golgi medial cisterna"/>
    <property type="evidence" value="ECO:0007669"/>
    <property type="project" value="TreeGrafter"/>
</dbReference>
<proteinExistence type="predicted"/>
<feature type="region of interest" description="Disordered" evidence="1">
    <location>
        <begin position="337"/>
        <end position="356"/>
    </location>
</feature>
<evidence type="ECO:0008006" key="4">
    <source>
        <dbReference type="Google" id="ProtNLM"/>
    </source>
</evidence>
<gene>
    <name evidence="2" type="ORF">IWQ60_001787</name>
</gene>
<dbReference type="PANTHER" id="PTHR21575">
    <property type="entry name" value="PROTEIN HID1"/>
    <property type="match status" value="1"/>
</dbReference>
<dbReference type="EMBL" id="JANBPT010000061">
    <property type="protein sequence ID" value="KAJ1928738.1"/>
    <property type="molecule type" value="Genomic_DNA"/>
</dbReference>
<dbReference type="OrthoDB" id="1938156at2759"/>
<dbReference type="Proteomes" id="UP001150569">
    <property type="component" value="Unassembled WGS sequence"/>
</dbReference>
<accession>A0A9W8ADY6</accession>
<protein>
    <recommendedName>
        <fullName evidence="4">High-temperature-induced dauer-formation protein-domain-containing protein</fullName>
    </recommendedName>
</protein>
<feature type="compositionally biased region" description="Basic and acidic residues" evidence="1">
    <location>
        <begin position="644"/>
        <end position="653"/>
    </location>
</feature>
<reference evidence="2" key="1">
    <citation type="submission" date="2022-07" db="EMBL/GenBank/DDBJ databases">
        <title>Phylogenomic reconstructions and comparative analyses of Kickxellomycotina fungi.</title>
        <authorList>
            <person name="Reynolds N.K."/>
            <person name="Stajich J.E."/>
            <person name="Barry K."/>
            <person name="Grigoriev I.V."/>
            <person name="Crous P."/>
            <person name="Smith M.E."/>
        </authorList>
    </citation>
    <scope>NUCLEOTIDE SEQUENCE</scope>
    <source>
        <strain evidence="2">RSA 861</strain>
    </source>
</reference>
<comment type="caution">
    <text evidence="2">The sequence shown here is derived from an EMBL/GenBank/DDBJ whole genome shotgun (WGS) entry which is preliminary data.</text>
</comment>
<sequence>MGATDSKIAFRKGIFRLSQDRNLASTDEYWMSLWNVPDSADDIFSLFTAQDIRRIRDQAPENFYLLFDKLYERIAIIKMSPVFTPPAADTAPAASSELGSGTPAVPPTPQVVQATTKQLLNCIRLLTRFIPFTFEPRKADTETGETPPPPIAEDLFWTLRGKSAKTFGERLVYTVLDLLFLADFTVPRAASDPPARTNFYIWESGIGQTQLVPTSKEHVFHRLEVTRLLLCLLSQAMYTPPGEILTQANPALACLAYHPDKKVVLTLLCSLINTAMKYKSVGWGIPYKMKPAHDPHDLLAVYCLQTLLILFNVAERRNGFSASADNGNADRLANDAKITESSSSPESRRGSDAATPSGLHAIPLTTVGDVNLFYGYVARLHRNGDFAFLASNIGRILGQLMRNRASYFQLGNRAQHTIIQETMMFLWTLLRVNMKFTTFLIDSEEFLPIFGAITFFAWDNKADPLFIGQVRMAVFLLHVFSEEPRCGERLNGTFDQSVLPTAMRIPAAQVTYADALIYAFYSLITTTKKLHVALHPTMLIVLRNIAPYLEHLSGFASDKLVRLLVIFASPAFFLAGEGNYRLLLFTLETINYLIYYQLPSNMQFLYALIRANDAVRKLAGFDFDTGLVEFREASQVREQRTLAHLSDKARGKLPEGGSEQPSSLASPLPPSERTDSPTLHRPSASSLEPQATPGMDGRSFQPTAEWFQSWYPKLPLAALITLLDATVPYVEEQLASNSLQSDAQVLAILRSQAFRQRIPNLSADPETGATAPEAPPIAVRHLRWSNPLSAWYRGLLWSRIYVAGTAPLGLWNGTAIQLFQVRSQ</sequence>
<evidence type="ECO:0000256" key="1">
    <source>
        <dbReference type="SAM" id="MobiDB-lite"/>
    </source>
</evidence>
<evidence type="ECO:0000313" key="3">
    <source>
        <dbReference type="Proteomes" id="UP001150569"/>
    </source>
</evidence>
<keyword evidence="3" id="KW-1185">Reference proteome</keyword>
<name>A0A9W8ADY6_9FUNG</name>
<evidence type="ECO:0000313" key="2">
    <source>
        <dbReference type="EMBL" id="KAJ1928738.1"/>
    </source>
</evidence>
<organism evidence="2 3">
    <name type="scientific">Tieghemiomyces parasiticus</name>
    <dbReference type="NCBI Taxonomy" id="78921"/>
    <lineage>
        <taxon>Eukaryota</taxon>
        <taxon>Fungi</taxon>
        <taxon>Fungi incertae sedis</taxon>
        <taxon>Zoopagomycota</taxon>
        <taxon>Kickxellomycotina</taxon>
        <taxon>Dimargaritomycetes</taxon>
        <taxon>Dimargaritales</taxon>
        <taxon>Dimargaritaceae</taxon>
        <taxon>Tieghemiomyces</taxon>
    </lineage>
</organism>